<dbReference type="OrthoDB" id="2506833at2759"/>
<keyword evidence="3" id="KW-1185">Reference proteome</keyword>
<sequence length="242" mass="27554">MRCIIARSNIPTYLWDEAASHASFLLNQLPHKFLNFKSPVNKLDEFNSRIEPKIDLNRILPFGMKVVVKANAKSNSLRVLDLKTGKIKITPDYTVSHNPVSSAIRQSENISPHKSSTKLILKLPKQNATQKIVSSLQPNITEHQELIPTASTNKTKDKHYNYVPYYDQPPNPVSSNISPNSIVDGKRSRKIPDRLMLTDSVPYNQAMNDSSAKVEWKKRMDDEFKSLMTHNTGELVPYQKKK</sequence>
<reference evidence="2" key="1">
    <citation type="submission" date="2021-03" db="EMBL/GenBank/DDBJ databases">
        <title>Draft genome sequence of rust myrtle Austropuccinia psidii MF-1, a brazilian biotype.</title>
        <authorList>
            <person name="Quecine M.C."/>
            <person name="Pachon D.M.R."/>
            <person name="Bonatelli M.L."/>
            <person name="Correr F.H."/>
            <person name="Franceschini L.M."/>
            <person name="Leite T.F."/>
            <person name="Margarido G.R.A."/>
            <person name="Almeida C.A."/>
            <person name="Ferrarezi J.A."/>
            <person name="Labate C.A."/>
        </authorList>
    </citation>
    <scope>NUCLEOTIDE SEQUENCE</scope>
    <source>
        <strain evidence="2">MF-1</strain>
    </source>
</reference>
<name>A0A9Q3BLN7_9BASI</name>
<protein>
    <submittedName>
        <fullName evidence="2">Uncharacterized protein</fullName>
    </submittedName>
</protein>
<dbReference type="Proteomes" id="UP000765509">
    <property type="component" value="Unassembled WGS sequence"/>
</dbReference>
<comment type="caution">
    <text evidence="2">The sequence shown here is derived from an EMBL/GenBank/DDBJ whole genome shotgun (WGS) entry which is preliminary data.</text>
</comment>
<accession>A0A9Q3BLN7</accession>
<feature type="compositionally biased region" description="Low complexity" evidence="1">
    <location>
        <begin position="173"/>
        <end position="183"/>
    </location>
</feature>
<dbReference type="AlphaFoldDB" id="A0A9Q3BLN7"/>
<evidence type="ECO:0000256" key="1">
    <source>
        <dbReference type="SAM" id="MobiDB-lite"/>
    </source>
</evidence>
<evidence type="ECO:0000313" key="2">
    <source>
        <dbReference type="EMBL" id="MBW0468134.1"/>
    </source>
</evidence>
<evidence type="ECO:0000313" key="3">
    <source>
        <dbReference type="Proteomes" id="UP000765509"/>
    </source>
</evidence>
<organism evidence="2 3">
    <name type="scientific">Austropuccinia psidii MF-1</name>
    <dbReference type="NCBI Taxonomy" id="1389203"/>
    <lineage>
        <taxon>Eukaryota</taxon>
        <taxon>Fungi</taxon>
        <taxon>Dikarya</taxon>
        <taxon>Basidiomycota</taxon>
        <taxon>Pucciniomycotina</taxon>
        <taxon>Pucciniomycetes</taxon>
        <taxon>Pucciniales</taxon>
        <taxon>Sphaerophragmiaceae</taxon>
        <taxon>Austropuccinia</taxon>
    </lineage>
</organism>
<gene>
    <name evidence="2" type="ORF">O181_007849</name>
</gene>
<dbReference type="EMBL" id="AVOT02001781">
    <property type="protein sequence ID" value="MBW0468134.1"/>
    <property type="molecule type" value="Genomic_DNA"/>
</dbReference>
<proteinExistence type="predicted"/>
<feature type="region of interest" description="Disordered" evidence="1">
    <location>
        <begin position="167"/>
        <end position="186"/>
    </location>
</feature>